<dbReference type="EMBL" id="DSJL01000011">
    <property type="protein sequence ID" value="HEF65206.1"/>
    <property type="molecule type" value="Genomic_DNA"/>
</dbReference>
<comment type="caution">
    <text evidence="1">The sequence shown here is derived from an EMBL/GenBank/DDBJ whole genome shotgun (WGS) entry which is preliminary data.</text>
</comment>
<dbReference type="InterPro" id="IPR007842">
    <property type="entry name" value="HEPN_dom"/>
</dbReference>
<sequence length="129" mass="13945">MNRAPDWLQQAESDLEMARIAAQAGRHEWACFAAQQAAEKAVKALHLHLGQEAWGHLVARLLVELPITAPSILVEKARSLDALSVPTRCPDAFPAGAPAEHYGPLQSQGAIAYASEIVAFVRAQMAEPR</sequence>
<name>A0A7C2BDK5_THERO</name>
<dbReference type="SUPFAM" id="SSF81593">
    <property type="entry name" value="Nucleotidyltransferase substrate binding subunit/domain"/>
    <property type="match status" value="1"/>
</dbReference>
<organism evidence="1">
    <name type="scientific">Thermomicrobium roseum</name>
    <dbReference type="NCBI Taxonomy" id="500"/>
    <lineage>
        <taxon>Bacteria</taxon>
        <taxon>Pseudomonadati</taxon>
        <taxon>Thermomicrobiota</taxon>
        <taxon>Thermomicrobia</taxon>
        <taxon>Thermomicrobiales</taxon>
        <taxon>Thermomicrobiaceae</taxon>
        <taxon>Thermomicrobium</taxon>
    </lineage>
</organism>
<gene>
    <name evidence="1" type="ORF">ENP47_06390</name>
</gene>
<proteinExistence type="predicted"/>
<dbReference type="AlphaFoldDB" id="A0A7C2BDK5"/>
<reference evidence="1" key="1">
    <citation type="journal article" date="2020" name="mSystems">
        <title>Genome- and Community-Level Interaction Insights into Carbon Utilization and Element Cycling Functions of Hydrothermarchaeota in Hydrothermal Sediment.</title>
        <authorList>
            <person name="Zhou Z."/>
            <person name="Liu Y."/>
            <person name="Xu W."/>
            <person name="Pan J."/>
            <person name="Luo Z.H."/>
            <person name="Li M."/>
        </authorList>
    </citation>
    <scope>NUCLEOTIDE SEQUENCE [LARGE SCALE GENOMIC DNA]</scope>
    <source>
        <strain evidence="1">SpSt-222</strain>
    </source>
</reference>
<dbReference type="SMART" id="SM00748">
    <property type="entry name" value="HEPN"/>
    <property type="match status" value="1"/>
</dbReference>
<accession>A0A7C2BDK5</accession>
<evidence type="ECO:0000313" key="1">
    <source>
        <dbReference type="EMBL" id="HEF65206.1"/>
    </source>
</evidence>
<dbReference type="Pfam" id="PF05168">
    <property type="entry name" value="HEPN"/>
    <property type="match status" value="1"/>
</dbReference>
<dbReference type="Gene3D" id="1.20.120.330">
    <property type="entry name" value="Nucleotidyltransferases domain 2"/>
    <property type="match status" value="1"/>
</dbReference>
<protein>
    <submittedName>
        <fullName evidence="1">HEPN domain-containing protein</fullName>
    </submittedName>
</protein>
<dbReference type="PROSITE" id="PS50910">
    <property type="entry name" value="HEPN"/>
    <property type="match status" value="1"/>
</dbReference>